<protein>
    <submittedName>
        <fullName evidence="1">Uncharacterized protein</fullName>
    </submittedName>
</protein>
<name>A0ABS5BX60_9BACT</name>
<dbReference type="InterPro" id="IPR010026">
    <property type="entry name" value="Phage_holin_LL-H"/>
</dbReference>
<comment type="caution">
    <text evidence="1">The sequence shown here is derived from an EMBL/GenBank/DDBJ whole genome shotgun (WGS) entry which is preliminary data.</text>
</comment>
<evidence type="ECO:0000313" key="2">
    <source>
        <dbReference type="Proteomes" id="UP000676565"/>
    </source>
</evidence>
<gene>
    <name evidence="1" type="ORF">J8F10_24015</name>
</gene>
<proteinExistence type="predicted"/>
<dbReference type="Proteomes" id="UP000676565">
    <property type="component" value="Unassembled WGS sequence"/>
</dbReference>
<keyword evidence="2" id="KW-1185">Reference proteome</keyword>
<sequence length="114" mass="11850">MASTVGQRPTIQLKGLTMDILSIIKLWFAGVSARVAKALKATSTLIMEGGGDLLLDLAAEAVKAAEATGGSGEDKFKAAKKVVIKGLQQRGRNIVVSAIHSAIEMAVAEMKTGK</sequence>
<dbReference type="Pfam" id="PF09682">
    <property type="entry name" value="Phage_holin_6_1"/>
    <property type="match status" value="1"/>
</dbReference>
<organism evidence="1 2">
    <name type="scientific">Gemmata palustris</name>
    <dbReference type="NCBI Taxonomy" id="2822762"/>
    <lineage>
        <taxon>Bacteria</taxon>
        <taxon>Pseudomonadati</taxon>
        <taxon>Planctomycetota</taxon>
        <taxon>Planctomycetia</taxon>
        <taxon>Gemmatales</taxon>
        <taxon>Gemmataceae</taxon>
        <taxon>Gemmata</taxon>
    </lineage>
</organism>
<dbReference type="EMBL" id="JAGKQQ010000001">
    <property type="protein sequence ID" value="MBP3958326.1"/>
    <property type="molecule type" value="Genomic_DNA"/>
</dbReference>
<evidence type="ECO:0000313" key="1">
    <source>
        <dbReference type="EMBL" id="MBP3958326.1"/>
    </source>
</evidence>
<reference evidence="1 2" key="1">
    <citation type="submission" date="2021-04" db="EMBL/GenBank/DDBJ databases">
        <authorList>
            <person name="Ivanova A."/>
        </authorList>
    </citation>
    <scope>NUCLEOTIDE SEQUENCE [LARGE SCALE GENOMIC DNA]</scope>
    <source>
        <strain evidence="1 2">G18</strain>
    </source>
</reference>
<dbReference type="RefSeq" id="WP_210658200.1">
    <property type="nucleotide sequence ID" value="NZ_JAGKQQ010000001.1"/>
</dbReference>
<accession>A0ABS5BX60</accession>